<evidence type="ECO:0000313" key="2">
    <source>
        <dbReference type="Proteomes" id="UP000216478"/>
    </source>
</evidence>
<dbReference type="InterPro" id="IPR010607">
    <property type="entry name" value="DUF1194"/>
</dbReference>
<proteinExistence type="predicted"/>
<dbReference type="Gene3D" id="3.40.50.410">
    <property type="entry name" value="von Willebrand factor, type A domain"/>
    <property type="match status" value="1"/>
</dbReference>
<dbReference type="InterPro" id="IPR036465">
    <property type="entry name" value="vWFA_dom_sf"/>
</dbReference>
<comment type="caution">
    <text evidence="1">The sequence shown here is derived from an EMBL/GenBank/DDBJ whole genome shotgun (WGS) entry which is preliminary data.</text>
</comment>
<gene>
    <name evidence="1" type="ORF">CEV33_3212</name>
</gene>
<dbReference type="Proteomes" id="UP000216478">
    <property type="component" value="Unassembled WGS sequence"/>
</dbReference>
<dbReference type="RefSeq" id="WP_094542257.1">
    <property type="nucleotide sequence ID" value="NZ_JBHEER010000010.1"/>
</dbReference>
<protein>
    <recommendedName>
        <fullName evidence="3">DUF1194 domain-containing protein</fullName>
    </recommendedName>
</protein>
<dbReference type="Pfam" id="PF06707">
    <property type="entry name" value="DUF1194"/>
    <property type="match status" value="1"/>
</dbReference>
<evidence type="ECO:0000313" key="1">
    <source>
        <dbReference type="EMBL" id="OYR08436.1"/>
    </source>
</evidence>
<dbReference type="AlphaFoldDB" id="A0A256F163"/>
<dbReference type="OrthoDB" id="9792179at2"/>
<keyword evidence="2" id="KW-1185">Reference proteome</keyword>
<evidence type="ECO:0008006" key="3">
    <source>
        <dbReference type="Google" id="ProtNLM"/>
    </source>
</evidence>
<reference evidence="1 2" key="1">
    <citation type="submission" date="2017-07" db="EMBL/GenBank/DDBJ databases">
        <title>Phylogenetic study on the rhizospheric bacterium Ochrobactrum sp. A44.</title>
        <authorList>
            <person name="Krzyzanowska D.M."/>
            <person name="Ossowicki A."/>
            <person name="Rajewska M."/>
            <person name="Maciag T."/>
            <person name="Kaczynski Z."/>
            <person name="Czerwicka M."/>
            <person name="Jafra S."/>
        </authorList>
    </citation>
    <scope>NUCLEOTIDE SEQUENCE [LARGE SCALE GENOMIC DNA]</scope>
    <source>
        <strain evidence="1 2">OgA9a</strain>
    </source>
</reference>
<sequence>MLTCNKCISTIILFLFLISGAVCIITTSVNSAPPTLSNTEFSNDVDIQLALAVDVSRSMDPDEQRIQRNGYAETIESAAFLRSITGGRHRRIAIAYFEWGGATEQSVVVNWTLIDGPASATQFAKKLREAPISRASRTSISGAIYFAINFFRASPYLGRSVLDLSADGPNNDGGVVTIARDAAIRQNITINGLPIMIMNPSESPVDIEHLDFYFEDCVIGGDSSFMIPITTKEQFQSSIKMKMTSEVAGKVPVSKPKLVHAAAPRISCTIGEQRQRSNPSSQ</sequence>
<organism evidence="1 2">
    <name type="scientific">Brucella grignonensis</name>
    <dbReference type="NCBI Taxonomy" id="94627"/>
    <lineage>
        <taxon>Bacteria</taxon>
        <taxon>Pseudomonadati</taxon>
        <taxon>Pseudomonadota</taxon>
        <taxon>Alphaproteobacteria</taxon>
        <taxon>Hyphomicrobiales</taxon>
        <taxon>Brucellaceae</taxon>
        <taxon>Brucella/Ochrobactrum group</taxon>
        <taxon>Brucella</taxon>
    </lineage>
</organism>
<dbReference type="SUPFAM" id="SSF53300">
    <property type="entry name" value="vWA-like"/>
    <property type="match status" value="1"/>
</dbReference>
<accession>A0A256F163</accession>
<name>A0A256F163_9HYPH</name>
<dbReference type="EMBL" id="NNRL01000166">
    <property type="protein sequence ID" value="OYR08436.1"/>
    <property type="molecule type" value="Genomic_DNA"/>
</dbReference>